<dbReference type="EMBL" id="GGEC01086741">
    <property type="protein sequence ID" value="MBX67225.1"/>
    <property type="molecule type" value="Transcribed_RNA"/>
</dbReference>
<protein>
    <submittedName>
        <fullName evidence="1">Uncharacterized protein</fullName>
    </submittedName>
</protein>
<proteinExistence type="predicted"/>
<sequence>MHIHIHLYISIHTNEYKEVRGPYGNSIIFIEKRKKFNFV</sequence>
<dbReference type="AlphaFoldDB" id="A0A2P2QJZ1"/>
<organism evidence="1">
    <name type="scientific">Rhizophora mucronata</name>
    <name type="common">Asiatic mangrove</name>
    <dbReference type="NCBI Taxonomy" id="61149"/>
    <lineage>
        <taxon>Eukaryota</taxon>
        <taxon>Viridiplantae</taxon>
        <taxon>Streptophyta</taxon>
        <taxon>Embryophyta</taxon>
        <taxon>Tracheophyta</taxon>
        <taxon>Spermatophyta</taxon>
        <taxon>Magnoliopsida</taxon>
        <taxon>eudicotyledons</taxon>
        <taxon>Gunneridae</taxon>
        <taxon>Pentapetalae</taxon>
        <taxon>rosids</taxon>
        <taxon>fabids</taxon>
        <taxon>Malpighiales</taxon>
        <taxon>Rhizophoraceae</taxon>
        <taxon>Rhizophora</taxon>
    </lineage>
</organism>
<reference evidence="1" key="1">
    <citation type="submission" date="2018-02" db="EMBL/GenBank/DDBJ databases">
        <title>Rhizophora mucronata_Transcriptome.</title>
        <authorList>
            <person name="Meera S.P."/>
            <person name="Sreeshan A."/>
            <person name="Augustine A."/>
        </authorList>
    </citation>
    <scope>NUCLEOTIDE SEQUENCE</scope>
    <source>
        <tissue evidence="1">Leaf</tissue>
    </source>
</reference>
<accession>A0A2P2QJZ1</accession>
<evidence type="ECO:0000313" key="1">
    <source>
        <dbReference type="EMBL" id="MBX67225.1"/>
    </source>
</evidence>
<name>A0A2P2QJZ1_RHIMU</name>